<organism evidence="3 4">
    <name type="scientific">Mycolicibacter virginiensis</name>
    <dbReference type="NCBI Taxonomy" id="1795032"/>
    <lineage>
        <taxon>Bacteria</taxon>
        <taxon>Bacillati</taxon>
        <taxon>Actinomycetota</taxon>
        <taxon>Actinomycetes</taxon>
        <taxon>Mycobacteriales</taxon>
        <taxon>Mycobacteriaceae</taxon>
        <taxon>Mycolicibacter</taxon>
    </lineage>
</organism>
<evidence type="ECO:0000256" key="1">
    <source>
        <dbReference type="SAM" id="MobiDB-lite"/>
    </source>
</evidence>
<dbReference type="Pfam" id="PF12077">
    <property type="entry name" value="DUF3556"/>
    <property type="match status" value="1"/>
</dbReference>
<gene>
    <name evidence="3" type="ORF">C5U48_12090</name>
</gene>
<feature type="transmembrane region" description="Helical" evidence="2">
    <location>
        <begin position="367"/>
        <end position="387"/>
    </location>
</feature>
<evidence type="ECO:0000256" key="2">
    <source>
        <dbReference type="SAM" id="Phobius"/>
    </source>
</evidence>
<evidence type="ECO:0000313" key="4">
    <source>
        <dbReference type="Proteomes" id="UP000237911"/>
    </source>
</evidence>
<feature type="transmembrane region" description="Helical" evidence="2">
    <location>
        <begin position="144"/>
        <end position="163"/>
    </location>
</feature>
<feature type="transmembrane region" description="Helical" evidence="2">
    <location>
        <begin position="175"/>
        <end position="194"/>
    </location>
</feature>
<evidence type="ECO:0000313" key="3">
    <source>
        <dbReference type="EMBL" id="PQM51941.1"/>
    </source>
</evidence>
<accession>A0A9X7NYE3</accession>
<sequence length="583" mass="64345">MGFIKPSVPDVDPETWRATPWPKRIQVCSRHWAEQGFGTPSGVYLIYLVKVAAYVAGAAAVIALTPGLGELGHIADWWTQPIVYQKLVVFSLLFEILGLGCGSGPLTARFWPPIGGVLYWLRPNTIRLPPWPDKVPFTRGDSRTVVDIALYAAVLGSGVWALLSAGQGDPGPVGLLDPVVVAPMAVALVLLGLRDKTIFLAARAEHYGLTLLVFFFPYVDQMAAFKLIILGLWWGAATSKLNHHFPYVVAVMTSNNALLRAKIFTGLKHRMYRDHVNDLRPTRIPQLMAHVGGTTAEFVVPALLVLVAGDHPWRWFLIAFMVVFHLNILSNLPMGVPLEWNVFFGFSLFFLFGQHPEVSVYDLRSPLLMAILFIGLIVIPVAGNMFPQQISFLPAMRYYAGNWAASFWCFRAGTEDIVETNVVKSSALVINQLAKFYDQSTADLVADKVPGAFRAMHLQGRALNGLLTRALDNVADYSIRDGEIIAGPLIGWNFGEGHLHNEQLLAAVQRRCQFAEGDLRVIVLEGQPIHRKEQAYRIVDAKSGLIEAGYVAVADMLSRQPWPESGDELPVRRTEGPVGSVTH</sequence>
<keyword evidence="2" id="KW-1133">Transmembrane helix</keyword>
<feature type="transmembrane region" description="Helical" evidence="2">
    <location>
        <begin position="287"/>
        <end position="307"/>
    </location>
</feature>
<comment type="caution">
    <text evidence="3">The sequence shown here is derived from an EMBL/GenBank/DDBJ whole genome shotgun (WGS) entry which is preliminary data.</text>
</comment>
<keyword evidence="4" id="KW-1185">Reference proteome</keyword>
<dbReference type="EMBL" id="PUEV01000054">
    <property type="protein sequence ID" value="PQM51941.1"/>
    <property type="molecule type" value="Genomic_DNA"/>
</dbReference>
<keyword evidence="2" id="KW-0812">Transmembrane</keyword>
<dbReference type="InterPro" id="IPR021941">
    <property type="entry name" value="DUF3556_TM"/>
</dbReference>
<dbReference type="RefSeq" id="WP_105295174.1">
    <property type="nucleotide sequence ID" value="NZ_PUEV01000054.1"/>
</dbReference>
<name>A0A9X7NYE3_9MYCO</name>
<feature type="region of interest" description="Disordered" evidence="1">
    <location>
        <begin position="562"/>
        <end position="583"/>
    </location>
</feature>
<feature type="transmembrane region" description="Helical" evidence="2">
    <location>
        <begin position="313"/>
        <end position="329"/>
    </location>
</feature>
<dbReference type="AlphaFoldDB" id="A0A9X7NYE3"/>
<reference evidence="3 4" key="1">
    <citation type="submission" date="2018-02" db="EMBL/GenBank/DDBJ databases">
        <title>Draft genome sequence of Mycobacterium virginiense isolated from mud of a swine farm in Japan.</title>
        <authorList>
            <person name="Ohya K."/>
        </authorList>
    </citation>
    <scope>NUCLEOTIDE SEQUENCE [LARGE SCALE GENOMIC DNA]</scope>
    <source>
        <strain evidence="3 4">GF75</strain>
    </source>
</reference>
<dbReference type="Proteomes" id="UP000237911">
    <property type="component" value="Unassembled WGS sequence"/>
</dbReference>
<feature type="transmembrane region" description="Helical" evidence="2">
    <location>
        <begin position="206"/>
        <end position="233"/>
    </location>
</feature>
<evidence type="ECO:0008006" key="5">
    <source>
        <dbReference type="Google" id="ProtNLM"/>
    </source>
</evidence>
<protein>
    <recommendedName>
        <fullName evidence="5">DUF3556 domain-containing protein</fullName>
    </recommendedName>
</protein>
<keyword evidence="2" id="KW-0472">Membrane</keyword>
<proteinExistence type="predicted"/>
<feature type="transmembrane region" description="Helical" evidence="2">
    <location>
        <begin position="44"/>
        <end position="64"/>
    </location>
</feature>